<evidence type="ECO:0000256" key="1">
    <source>
        <dbReference type="SAM" id="MobiDB-lite"/>
    </source>
</evidence>
<gene>
    <name evidence="3" type="ORF">L1F31_18635</name>
</gene>
<sequence length="481" mass="51151">MSLPFEIPPVPDESAKQSPFTPTFGAIPPLLADRQNLINDFAYALDSGPGARGRATLVTGTRGVGKSVMLRVFREVADSRQWLTVSAQATPGFVDRLTTARLPEALSKMDTANTRQTRVKGGSFSALGFGGSVNTETENTAPVTPDFQHQLMRTLEVLDEHGTGLLLTLDEVHRSQLGELQEVTDALSTAVADGAPFAFAAAGLPETINGLVNEEVSTFLRRAERVNLGNLSPDGSAAGLRAPIEAAGKHIGDEALSAAVESSSNYPYLVQLIGDNSWRAAGPAEEITLDHVREAAESAKETMFRQIHEPTLANLPERERQYVAAMGASDGPARTASVADQMGVPTSHAGVFRDSLINRGVITSPRRGQVEFSIPYTADFLRSEQSKAEATSTRGLWYSTQSERASSTAETAAPGRENTRGGRSPMATGLNDAQAAESIAQARKNHAAGTDRPTGPPTSGASSQSAYRPPQQRSTDQGIER</sequence>
<dbReference type="EMBL" id="CP093444">
    <property type="protein sequence ID" value="UVI38004.1"/>
    <property type="molecule type" value="Genomic_DNA"/>
</dbReference>
<dbReference type="GO" id="GO:0005524">
    <property type="term" value="F:ATP binding"/>
    <property type="evidence" value="ECO:0007669"/>
    <property type="project" value="UniProtKB-KW"/>
</dbReference>
<dbReference type="RefSeq" id="WP_265420491.1">
    <property type="nucleotide sequence ID" value="NZ_CP093444.1"/>
</dbReference>
<keyword evidence="4" id="KW-1185">Reference proteome</keyword>
<proteinExistence type="predicted"/>
<dbReference type="Proteomes" id="UP001064879">
    <property type="component" value="Plasmid unnamed"/>
</dbReference>
<name>A0ABY5SXV6_9MICO</name>
<evidence type="ECO:0000313" key="3">
    <source>
        <dbReference type="EMBL" id="UVI38004.1"/>
    </source>
</evidence>
<organism evidence="3 4">
    <name type="scientific">Brevibacterium spongiae</name>
    <dbReference type="NCBI Taxonomy" id="2909672"/>
    <lineage>
        <taxon>Bacteria</taxon>
        <taxon>Bacillati</taxon>
        <taxon>Actinomycetota</taxon>
        <taxon>Actinomycetes</taxon>
        <taxon>Micrococcales</taxon>
        <taxon>Brevibacteriaceae</taxon>
        <taxon>Brevibacterium</taxon>
    </lineage>
</organism>
<dbReference type="InterPro" id="IPR041664">
    <property type="entry name" value="AAA_16"/>
</dbReference>
<geneLocation type="plasmid" evidence="3 4">
    <name>unnamed</name>
</geneLocation>
<evidence type="ECO:0000259" key="2">
    <source>
        <dbReference type="Pfam" id="PF13191"/>
    </source>
</evidence>
<feature type="compositionally biased region" description="Low complexity" evidence="1">
    <location>
        <begin position="399"/>
        <end position="413"/>
    </location>
</feature>
<protein>
    <submittedName>
        <fullName evidence="3">ATP-binding protein</fullName>
    </submittedName>
</protein>
<feature type="domain" description="Orc1-like AAA ATPase" evidence="2">
    <location>
        <begin position="34"/>
        <end position="183"/>
    </location>
</feature>
<feature type="compositionally biased region" description="Pro residues" evidence="1">
    <location>
        <begin position="1"/>
        <end position="11"/>
    </location>
</feature>
<dbReference type="Gene3D" id="3.40.50.300">
    <property type="entry name" value="P-loop containing nucleotide triphosphate hydrolases"/>
    <property type="match status" value="1"/>
</dbReference>
<feature type="region of interest" description="Disordered" evidence="1">
    <location>
        <begin position="383"/>
        <end position="481"/>
    </location>
</feature>
<accession>A0ABY5SXV6</accession>
<dbReference type="SUPFAM" id="SSF52540">
    <property type="entry name" value="P-loop containing nucleoside triphosphate hydrolases"/>
    <property type="match status" value="1"/>
</dbReference>
<evidence type="ECO:0000313" key="4">
    <source>
        <dbReference type="Proteomes" id="UP001064879"/>
    </source>
</evidence>
<dbReference type="PANTHER" id="PTHR35894:SF1">
    <property type="entry name" value="PHOSPHORIBULOKINASE _ URIDINE KINASE FAMILY"/>
    <property type="match status" value="1"/>
</dbReference>
<keyword evidence="3" id="KW-0614">Plasmid</keyword>
<keyword evidence="3" id="KW-0547">Nucleotide-binding</keyword>
<dbReference type="InterPro" id="IPR052026">
    <property type="entry name" value="ExeA_AAA_ATPase_DNA-bind"/>
</dbReference>
<reference evidence="3" key="1">
    <citation type="submission" date="2022-03" db="EMBL/GenBank/DDBJ databases">
        <title>Brevibacterium spongiae sp. nov., isolated from marine sponge.</title>
        <authorList>
            <person name="Li Z."/>
            <person name="Zhang M."/>
        </authorList>
    </citation>
    <scope>NUCLEOTIDE SEQUENCE</scope>
    <source>
        <strain evidence="3">WHS-Z9</strain>
        <plasmid evidence="3">unnamed</plasmid>
    </source>
</reference>
<dbReference type="PANTHER" id="PTHR35894">
    <property type="entry name" value="GENERAL SECRETION PATHWAY PROTEIN A-RELATED"/>
    <property type="match status" value="1"/>
</dbReference>
<feature type="region of interest" description="Disordered" evidence="1">
    <location>
        <begin position="1"/>
        <end position="21"/>
    </location>
</feature>
<feature type="compositionally biased region" description="Polar residues" evidence="1">
    <location>
        <begin position="457"/>
        <end position="481"/>
    </location>
</feature>
<keyword evidence="3" id="KW-0067">ATP-binding</keyword>
<dbReference type="Pfam" id="PF13191">
    <property type="entry name" value="AAA_16"/>
    <property type="match status" value="1"/>
</dbReference>
<dbReference type="InterPro" id="IPR027417">
    <property type="entry name" value="P-loop_NTPase"/>
</dbReference>